<dbReference type="Proteomes" id="UP000183404">
    <property type="component" value="Unassembled WGS sequence"/>
</dbReference>
<gene>
    <name evidence="1" type="ORF">SAMN04244560_01019</name>
</gene>
<accession>A0A1G7MSV8</accession>
<evidence type="ECO:0000313" key="2">
    <source>
        <dbReference type="Proteomes" id="UP000183404"/>
    </source>
</evidence>
<dbReference type="EMBL" id="FNBS01000019">
    <property type="protein sequence ID" value="SDF64928.1"/>
    <property type="molecule type" value="Genomic_DNA"/>
</dbReference>
<protein>
    <recommendedName>
        <fullName evidence="3">MORN repeat variant</fullName>
    </recommendedName>
</protein>
<dbReference type="RefSeq" id="WP_074592434.1">
    <property type="nucleotide sequence ID" value="NZ_FNBS01000019.1"/>
</dbReference>
<name>A0A1G7MSV8_THETY</name>
<organism evidence="1 2">
    <name type="scientific">Thermoanaerobacter thermohydrosulfuricus</name>
    <name type="common">Clostridium thermohydrosulfuricum</name>
    <dbReference type="NCBI Taxonomy" id="1516"/>
    <lineage>
        <taxon>Bacteria</taxon>
        <taxon>Bacillati</taxon>
        <taxon>Bacillota</taxon>
        <taxon>Clostridia</taxon>
        <taxon>Thermoanaerobacterales</taxon>
        <taxon>Thermoanaerobacteraceae</taxon>
        <taxon>Thermoanaerobacter</taxon>
    </lineage>
</organism>
<proteinExistence type="predicted"/>
<dbReference type="AlphaFoldDB" id="A0A1G7MSV8"/>
<evidence type="ECO:0000313" key="1">
    <source>
        <dbReference type="EMBL" id="SDF64928.1"/>
    </source>
</evidence>
<evidence type="ECO:0008006" key="3">
    <source>
        <dbReference type="Google" id="ProtNLM"/>
    </source>
</evidence>
<reference evidence="1 2" key="1">
    <citation type="submission" date="2016-10" db="EMBL/GenBank/DDBJ databases">
        <authorList>
            <person name="de Groot N.N."/>
        </authorList>
    </citation>
    <scope>NUCLEOTIDE SEQUENCE [LARGE SCALE GENOMIC DNA]</scope>
    <source>
        <strain evidence="1 2">DSM 569</strain>
    </source>
</reference>
<sequence length="98" mass="11953">MSKEKLTQKIEYWDSGKIKRIEYYKEVELHRDNGPAVIEYDHNGNIMKEEWYKENIIDREDGPAVVTYYTKRALMKFLKDMLRQEKQKLYQKLCCVQQ</sequence>